<dbReference type="Gene3D" id="3.40.50.300">
    <property type="entry name" value="P-loop containing nucleotide triphosphate hydrolases"/>
    <property type="match status" value="1"/>
</dbReference>
<dbReference type="InterPro" id="IPR048422">
    <property type="entry name" value="NOA1/YqeH-like_C"/>
</dbReference>
<dbReference type="GO" id="GO:0005525">
    <property type="term" value="F:GTP binding"/>
    <property type="evidence" value="ECO:0007669"/>
    <property type="project" value="InterPro"/>
</dbReference>
<evidence type="ECO:0000259" key="2">
    <source>
        <dbReference type="Pfam" id="PF01926"/>
    </source>
</evidence>
<sequence length="580" mass="63655">MSDLPPSASGDVSSDSRFDTSEMDERINEANRAAGKGEVVPSNLDFDDDMFFSDDEESEYDDEMKIIKPRNINDSLSCPGCGIKFQSSEPSSTGYLKDDKLIEVKRRISYYKSEKGEWTVEDEVESLILGKEVEALSVEEEDAEYNPSNSKPIICQRCFNLDTKGTTELRSGEGKSIPSKGFEELLRKTLTPGVLGSSVVVIMIDLFDFNAEDSALSYINNLIVNSGVRSSVILAVNKADLFPSSTITPLRAETYVRREIDSAGITCVEGQGSVKFISGKTGWGVEALMGKVEKEMRGLKREKIYLVGGANVGKSTLLNRIIGKRSKVKFNKGSKSNQNDEAFKSVGGVTTSNVPGTTLGVIEVDLGDGKVLYDTPGLILEGSFLEWVGGEELKKVVPKKKVEPVTYRVEPGSSLMIGGLARIDLHEESKSFLITLFISNEIKVHPCKTSKADELLDRHFGKMLSPPVCEEEEREQRRKIMGDFEDNIFVIDGKGWKEAAADVTLLGLGWFSVTGSGSAKLRVHAPAGAGVFLREDSLMPFDVWRHTGRFTGGRVVKKARGKNKQGNKGGMKPRKPRQGK</sequence>
<feature type="region of interest" description="Disordered" evidence="1">
    <location>
        <begin position="554"/>
        <end position="580"/>
    </location>
</feature>
<dbReference type="EMBL" id="BRXY01000387">
    <property type="protein sequence ID" value="GMH91556.1"/>
    <property type="molecule type" value="Genomic_DNA"/>
</dbReference>
<evidence type="ECO:0000259" key="3">
    <source>
        <dbReference type="Pfam" id="PF21516"/>
    </source>
</evidence>
<comment type="caution">
    <text evidence="4">The sequence shown here is derived from an EMBL/GenBank/DDBJ whole genome shotgun (WGS) entry which is preliminary data.</text>
</comment>
<gene>
    <name evidence="4" type="ORF">TrST_g4247</name>
</gene>
<dbReference type="Pfam" id="PF01926">
    <property type="entry name" value="MMR_HSR1"/>
    <property type="match status" value="1"/>
</dbReference>
<evidence type="ECO:0000256" key="1">
    <source>
        <dbReference type="SAM" id="MobiDB-lite"/>
    </source>
</evidence>
<dbReference type="Proteomes" id="UP001165085">
    <property type="component" value="Unassembled WGS sequence"/>
</dbReference>
<name>A0A9W7BI39_9STRA</name>
<evidence type="ECO:0000313" key="4">
    <source>
        <dbReference type="EMBL" id="GMH91556.1"/>
    </source>
</evidence>
<dbReference type="PANTHER" id="PTHR46434">
    <property type="entry name" value="GENETIC INTERACTOR OF PROHIBITINS 3, MITOCHONDRIAL"/>
    <property type="match status" value="1"/>
</dbReference>
<dbReference type="PANTHER" id="PTHR46434:SF1">
    <property type="entry name" value="GENETIC INTERACTOR OF PROHIBITINS 3, MITOCHONDRIAL"/>
    <property type="match status" value="1"/>
</dbReference>
<evidence type="ECO:0000313" key="5">
    <source>
        <dbReference type="Proteomes" id="UP001165085"/>
    </source>
</evidence>
<feature type="compositionally biased region" description="Basic and acidic residues" evidence="1">
    <location>
        <begin position="14"/>
        <end position="29"/>
    </location>
</feature>
<feature type="compositionally biased region" description="Basic residues" evidence="1">
    <location>
        <begin position="555"/>
        <end position="580"/>
    </location>
</feature>
<dbReference type="InterPro" id="IPR027417">
    <property type="entry name" value="P-loop_NTPase"/>
</dbReference>
<dbReference type="SUPFAM" id="SSF52540">
    <property type="entry name" value="P-loop containing nucleoside triphosphate hydrolases"/>
    <property type="match status" value="1"/>
</dbReference>
<feature type="region of interest" description="Disordered" evidence="1">
    <location>
        <begin position="1"/>
        <end position="48"/>
    </location>
</feature>
<proteinExistence type="predicted"/>
<dbReference type="GO" id="GO:0005739">
    <property type="term" value="C:mitochondrion"/>
    <property type="evidence" value="ECO:0007669"/>
    <property type="project" value="TreeGrafter"/>
</dbReference>
<organism evidence="4 5">
    <name type="scientific">Triparma strigata</name>
    <dbReference type="NCBI Taxonomy" id="1606541"/>
    <lineage>
        <taxon>Eukaryota</taxon>
        <taxon>Sar</taxon>
        <taxon>Stramenopiles</taxon>
        <taxon>Ochrophyta</taxon>
        <taxon>Bolidophyceae</taxon>
        <taxon>Parmales</taxon>
        <taxon>Triparmaceae</taxon>
        <taxon>Triparma</taxon>
    </lineage>
</organism>
<feature type="domain" description="NOA1/YqeH-like C-terminal" evidence="3">
    <location>
        <begin position="434"/>
        <end position="535"/>
    </location>
</feature>
<keyword evidence="5" id="KW-1185">Reference proteome</keyword>
<reference evidence="5" key="1">
    <citation type="journal article" date="2023" name="Commun. Biol.">
        <title>Genome analysis of Parmales, the sister group of diatoms, reveals the evolutionary specialization of diatoms from phago-mixotrophs to photoautotrophs.</title>
        <authorList>
            <person name="Ban H."/>
            <person name="Sato S."/>
            <person name="Yoshikawa S."/>
            <person name="Yamada K."/>
            <person name="Nakamura Y."/>
            <person name="Ichinomiya M."/>
            <person name="Sato N."/>
            <person name="Blanc-Mathieu R."/>
            <person name="Endo H."/>
            <person name="Kuwata A."/>
            <person name="Ogata H."/>
        </authorList>
    </citation>
    <scope>NUCLEOTIDE SEQUENCE [LARGE SCALE GENOMIC DNA]</scope>
    <source>
        <strain evidence="5">NIES 3701</strain>
    </source>
</reference>
<dbReference type="AlphaFoldDB" id="A0A9W7BI39"/>
<feature type="domain" description="G" evidence="2">
    <location>
        <begin position="303"/>
        <end position="332"/>
    </location>
</feature>
<accession>A0A9W7BI39</accession>
<evidence type="ECO:0008006" key="6">
    <source>
        <dbReference type="Google" id="ProtNLM"/>
    </source>
</evidence>
<dbReference type="OrthoDB" id="1696305at2759"/>
<dbReference type="InterPro" id="IPR050896">
    <property type="entry name" value="Mito_lipid_metab_GTPase"/>
</dbReference>
<protein>
    <recommendedName>
        <fullName evidence="6">G domain-containing protein</fullName>
    </recommendedName>
</protein>
<dbReference type="Pfam" id="PF21516">
    <property type="entry name" value="YqeH-like_C"/>
    <property type="match status" value="1"/>
</dbReference>
<dbReference type="InterPro" id="IPR006073">
    <property type="entry name" value="GTP-bd"/>
</dbReference>